<evidence type="ECO:0000313" key="4">
    <source>
        <dbReference type="Proteomes" id="UP000317227"/>
    </source>
</evidence>
<dbReference type="OrthoDB" id="24780at10239"/>
<reference evidence="1" key="2">
    <citation type="submission" date="2017-10" db="EMBL/GenBank/DDBJ databases">
        <authorList>
            <person name="Banno H."/>
            <person name="Chua N.-H."/>
        </authorList>
    </citation>
    <scope>NUCLEOTIDE SEQUENCE [LARGE SCALE GENOMIC DNA]</scope>
</reference>
<reference evidence="3" key="1">
    <citation type="submission" date="2017-10" db="EMBL/GenBank/DDBJ databases">
        <authorList>
            <person name="Skurnik M."/>
        </authorList>
    </citation>
    <scope>NUCLEOTIDE SEQUENCE [LARGE SCALE GENOMIC DNA]</scope>
</reference>
<organism evidence="1 3">
    <name type="scientific">Yersinia phage fHe-Yen9-04</name>
    <dbReference type="NCBI Taxonomy" id="2052742"/>
    <lineage>
        <taxon>Viruses</taxon>
        <taxon>Duplodnaviria</taxon>
        <taxon>Heunggongvirae</taxon>
        <taxon>Uroviricota</taxon>
        <taxon>Caudoviricetes</taxon>
        <taxon>Eneladusvirus</taxon>
        <taxon>Eneladusvirus Yen904</taxon>
    </lineage>
</organism>
<proteinExistence type="predicted"/>
<dbReference type="EMBL" id="LT960551">
    <property type="protein sequence ID" value="SOK58285.1"/>
    <property type="molecule type" value="Genomic_DNA"/>
</dbReference>
<dbReference type="KEGG" id="vg:40100426"/>
<dbReference type="Proteomes" id="UP000317227">
    <property type="component" value="Segment"/>
</dbReference>
<dbReference type="RefSeq" id="YP_009623618.1">
    <property type="nucleotide sequence ID" value="NC_042116.1"/>
</dbReference>
<protein>
    <submittedName>
        <fullName evidence="1">Uncharacterized protein</fullName>
    </submittedName>
</protein>
<dbReference type="EMBL" id="LR596615">
    <property type="protein sequence ID" value="VUE36054.1"/>
    <property type="molecule type" value="Genomic_DNA"/>
</dbReference>
<gene>
    <name evidence="1" type="primary">g008</name>
</gene>
<accession>A0A2C9CWU6</accession>
<reference evidence="2 4" key="3">
    <citation type="submission" date="2019-06" db="EMBL/GenBank/DDBJ databases">
        <authorList>
            <person name="Bower L."/>
            <person name="Leinonen R."/>
        </authorList>
    </citation>
    <scope>NUCLEOTIDE SEQUENCE [LARGE SCALE GENOMIC DNA]</scope>
</reference>
<evidence type="ECO:0000313" key="1">
    <source>
        <dbReference type="EMBL" id="SOK58285.1"/>
    </source>
</evidence>
<keyword evidence="3" id="KW-1185">Reference proteome</keyword>
<name>A0A2C9CWU6_9CAUD</name>
<dbReference type="GeneID" id="40100426"/>
<evidence type="ECO:0000313" key="3">
    <source>
        <dbReference type="Proteomes" id="UP000240931"/>
    </source>
</evidence>
<dbReference type="Proteomes" id="UP000240931">
    <property type="component" value="Segment"/>
</dbReference>
<evidence type="ECO:0000313" key="2">
    <source>
        <dbReference type="EMBL" id="VUE36054.1"/>
    </source>
</evidence>
<sequence>MNLFYSTRKLVVSFDCNSDKIHCVIYRKGIPRSDNWKVLQSYTIKRKGFKQLDDRTQKACLRQVLKAMRNRITQALHVALTTKDIL</sequence>